<keyword evidence="2" id="KW-1185">Reference proteome</keyword>
<proteinExistence type="predicted"/>
<dbReference type="HOGENOM" id="CLU_3100910_0_0_3"/>
<accession>B0JJ06</accession>
<dbReference type="KEGG" id="mar:MAE_58920"/>
<sequence>MSVTIVTRETNAVQALGNARTIFPQITTTNNSKPVVAADSFGKDTKNRLFR</sequence>
<evidence type="ECO:0000313" key="1">
    <source>
        <dbReference type="EMBL" id="BAG05714.1"/>
    </source>
</evidence>
<dbReference type="PaxDb" id="449447-MAE_58920"/>
<reference evidence="1 2" key="1">
    <citation type="journal article" date="2007" name="DNA Res.">
        <title>Complete genomic structure of the bloom-forming toxic cyanobacterium Microcystis aeruginosa NIES-843.</title>
        <authorList>
            <person name="Kaneko T."/>
            <person name="Nakajima N."/>
            <person name="Okamoto S."/>
            <person name="Suzuki I."/>
            <person name="Tanabe Y."/>
            <person name="Tamaoki M."/>
            <person name="Nakamura Y."/>
            <person name="Kasai F."/>
            <person name="Watanabe A."/>
            <person name="Kawashima K."/>
            <person name="Kishida Y."/>
            <person name="Ono A."/>
            <person name="Shimizu Y."/>
            <person name="Takahashi C."/>
            <person name="Minami C."/>
            <person name="Fujishiro T."/>
            <person name="Kohara M."/>
            <person name="Katoh M."/>
            <person name="Nakazaki N."/>
            <person name="Nakayama S."/>
            <person name="Yamada M."/>
            <person name="Tabata S."/>
            <person name="Watanabe M.M."/>
        </authorList>
    </citation>
    <scope>NUCLEOTIDE SEQUENCE [LARGE SCALE GENOMIC DNA]</scope>
    <source>
        <strain evidence="2">NIES-843 / IAM M-247</strain>
    </source>
</reference>
<dbReference type="STRING" id="449447.MAE_58920"/>
<dbReference type="Proteomes" id="UP000001510">
    <property type="component" value="Chromosome"/>
</dbReference>
<protein>
    <submittedName>
        <fullName evidence="1">Uncharacterized protein</fullName>
    </submittedName>
</protein>
<organism evidence="1 2">
    <name type="scientific">Microcystis aeruginosa (strain NIES-843 / IAM M-2473)</name>
    <dbReference type="NCBI Taxonomy" id="449447"/>
    <lineage>
        <taxon>Bacteria</taxon>
        <taxon>Bacillati</taxon>
        <taxon>Cyanobacteriota</taxon>
        <taxon>Cyanophyceae</taxon>
        <taxon>Oscillatoriophycideae</taxon>
        <taxon>Chroococcales</taxon>
        <taxon>Microcystaceae</taxon>
        <taxon>Microcystis</taxon>
    </lineage>
</organism>
<name>B0JJ06_MICAN</name>
<evidence type="ECO:0000313" key="2">
    <source>
        <dbReference type="Proteomes" id="UP000001510"/>
    </source>
</evidence>
<gene>
    <name evidence="1" type="ordered locus">MAE_58920</name>
</gene>
<dbReference type="AlphaFoldDB" id="B0JJ06"/>
<dbReference type="EMBL" id="AP009552">
    <property type="protein sequence ID" value="BAG05714.1"/>
    <property type="molecule type" value="Genomic_DNA"/>
</dbReference>
<dbReference type="EnsemblBacteria" id="BAG05714">
    <property type="protein sequence ID" value="BAG05714"/>
    <property type="gene ID" value="MAE_58920"/>
</dbReference>